<protein>
    <submittedName>
        <fullName evidence="1">Uncharacterized protein</fullName>
    </submittedName>
</protein>
<accession>A0ACC2RVW5</accession>
<gene>
    <name evidence="1" type="ORF">DSO57_1016566</name>
</gene>
<proteinExistence type="predicted"/>
<sequence length="62" mass="7387">MVDKPLLFIYVISKVRLAGRICIDESQLAEFRVLPINDFFWEIDQGANWTFCYFNIGPRVMW</sequence>
<keyword evidence="2" id="KW-1185">Reference proteome</keyword>
<evidence type="ECO:0000313" key="2">
    <source>
        <dbReference type="Proteomes" id="UP001165960"/>
    </source>
</evidence>
<comment type="caution">
    <text evidence="1">The sequence shown here is derived from an EMBL/GenBank/DDBJ whole genome shotgun (WGS) entry which is preliminary data.</text>
</comment>
<dbReference type="Proteomes" id="UP001165960">
    <property type="component" value="Unassembled WGS sequence"/>
</dbReference>
<name>A0ACC2RVW5_9FUNG</name>
<evidence type="ECO:0000313" key="1">
    <source>
        <dbReference type="EMBL" id="KAJ9054258.1"/>
    </source>
</evidence>
<organism evidence="1 2">
    <name type="scientific">Entomophthora muscae</name>
    <dbReference type="NCBI Taxonomy" id="34485"/>
    <lineage>
        <taxon>Eukaryota</taxon>
        <taxon>Fungi</taxon>
        <taxon>Fungi incertae sedis</taxon>
        <taxon>Zoopagomycota</taxon>
        <taxon>Entomophthoromycotina</taxon>
        <taxon>Entomophthoromycetes</taxon>
        <taxon>Entomophthorales</taxon>
        <taxon>Entomophthoraceae</taxon>
        <taxon>Entomophthora</taxon>
    </lineage>
</organism>
<dbReference type="EMBL" id="QTSX02006457">
    <property type="protein sequence ID" value="KAJ9054258.1"/>
    <property type="molecule type" value="Genomic_DNA"/>
</dbReference>
<reference evidence="1" key="1">
    <citation type="submission" date="2022-04" db="EMBL/GenBank/DDBJ databases">
        <title>Genome of the entomopathogenic fungus Entomophthora muscae.</title>
        <authorList>
            <person name="Elya C."/>
            <person name="Lovett B.R."/>
            <person name="Lee E."/>
            <person name="Macias A.M."/>
            <person name="Hajek A.E."/>
            <person name="De Bivort B.L."/>
            <person name="Kasson M.T."/>
            <person name="De Fine Licht H.H."/>
            <person name="Stajich J.E."/>
        </authorList>
    </citation>
    <scope>NUCLEOTIDE SEQUENCE</scope>
    <source>
        <strain evidence="1">Berkeley</strain>
    </source>
</reference>